<reference evidence="3 4" key="1">
    <citation type="submission" date="2014-04" db="EMBL/GenBank/DDBJ databases">
        <authorList>
            <consortium name="DOE Joint Genome Institute"/>
            <person name="Kuo A."/>
            <person name="Tarkka M."/>
            <person name="Buscot F."/>
            <person name="Kohler A."/>
            <person name="Nagy L.G."/>
            <person name="Floudas D."/>
            <person name="Copeland A."/>
            <person name="Barry K.W."/>
            <person name="Cichocki N."/>
            <person name="Veneault-Fourrey C."/>
            <person name="LaButti K."/>
            <person name="Lindquist E.A."/>
            <person name="Lipzen A."/>
            <person name="Lundell T."/>
            <person name="Morin E."/>
            <person name="Murat C."/>
            <person name="Sun H."/>
            <person name="Tunlid A."/>
            <person name="Henrissat B."/>
            <person name="Grigoriev I.V."/>
            <person name="Hibbett D.S."/>
            <person name="Martin F."/>
            <person name="Nordberg H.P."/>
            <person name="Cantor M.N."/>
            <person name="Hua S.X."/>
        </authorList>
    </citation>
    <scope>NUCLEOTIDE SEQUENCE [LARGE SCALE GENOMIC DNA]</scope>
    <source>
        <strain evidence="3 4">F 1598</strain>
    </source>
</reference>
<organism evidence="3 4">
    <name type="scientific">Piloderma croceum (strain F 1598)</name>
    <dbReference type="NCBI Taxonomy" id="765440"/>
    <lineage>
        <taxon>Eukaryota</taxon>
        <taxon>Fungi</taxon>
        <taxon>Dikarya</taxon>
        <taxon>Basidiomycota</taxon>
        <taxon>Agaricomycotina</taxon>
        <taxon>Agaricomycetes</taxon>
        <taxon>Agaricomycetidae</taxon>
        <taxon>Atheliales</taxon>
        <taxon>Atheliaceae</taxon>
        <taxon>Piloderma</taxon>
    </lineage>
</organism>
<evidence type="ECO:0000256" key="1">
    <source>
        <dbReference type="SAM" id="MobiDB-lite"/>
    </source>
</evidence>
<feature type="compositionally biased region" description="Basic and acidic residues" evidence="1">
    <location>
        <begin position="45"/>
        <end position="64"/>
    </location>
</feature>
<feature type="region of interest" description="Disordered" evidence="1">
    <location>
        <begin position="41"/>
        <end position="66"/>
    </location>
</feature>
<reference evidence="4" key="2">
    <citation type="submission" date="2015-01" db="EMBL/GenBank/DDBJ databases">
        <title>Evolutionary Origins and Diversification of the Mycorrhizal Mutualists.</title>
        <authorList>
            <consortium name="DOE Joint Genome Institute"/>
            <consortium name="Mycorrhizal Genomics Consortium"/>
            <person name="Kohler A."/>
            <person name="Kuo A."/>
            <person name="Nagy L.G."/>
            <person name="Floudas D."/>
            <person name="Copeland A."/>
            <person name="Barry K.W."/>
            <person name="Cichocki N."/>
            <person name="Veneault-Fourrey C."/>
            <person name="LaButti K."/>
            <person name="Lindquist E.A."/>
            <person name="Lipzen A."/>
            <person name="Lundell T."/>
            <person name="Morin E."/>
            <person name="Murat C."/>
            <person name="Riley R."/>
            <person name="Ohm R."/>
            <person name="Sun H."/>
            <person name="Tunlid A."/>
            <person name="Henrissat B."/>
            <person name="Grigoriev I.V."/>
            <person name="Hibbett D.S."/>
            <person name="Martin F."/>
        </authorList>
    </citation>
    <scope>NUCLEOTIDE SEQUENCE [LARGE SCALE GENOMIC DNA]</scope>
    <source>
        <strain evidence="4">F 1598</strain>
    </source>
</reference>
<proteinExistence type="predicted"/>
<dbReference type="OrthoDB" id="3266000at2759"/>
<dbReference type="HOGENOM" id="CLU_2184936_0_0_1"/>
<dbReference type="GO" id="GO:0006886">
    <property type="term" value="P:intracellular protein transport"/>
    <property type="evidence" value="ECO:0007669"/>
    <property type="project" value="InterPro"/>
</dbReference>
<dbReference type="Pfam" id="PF08506">
    <property type="entry name" value="Cse1"/>
    <property type="match status" value="1"/>
</dbReference>
<name>A0A0C3GHQ7_PILCF</name>
<dbReference type="EMBL" id="KN832973">
    <property type="protein sequence ID" value="KIM90176.1"/>
    <property type="molecule type" value="Genomic_DNA"/>
</dbReference>
<accession>A0A0C3GHQ7</accession>
<keyword evidence="4" id="KW-1185">Reference proteome</keyword>
<evidence type="ECO:0000313" key="4">
    <source>
        <dbReference type="Proteomes" id="UP000054166"/>
    </source>
</evidence>
<dbReference type="InParanoid" id="A0A0C3GHQ7"/>
<evidence type="ECO:0000259" key="2">
    <source>
        <dbReference type="Pfam" id="PF08506"/>
    </source>
</evidence>
<protein>
    <recommendedName>
        <fullName evidence="2">Exportin-2 central domain-containing protein</fullName>
    </recommendedName>
</protein>
<gene>
    <name evidence="3" type="ORF">PILCRDRAFT_1537</name>
</gene>
<dbReference type="AlphaFoldDB" id="A0A0C3GHQ7"/>
<dbReference type="InterPro" id="IPR013713">
    <property type="entry name" value="XPO2_central"/>
</dbReference>
<dbReference type="Proteomes" id="UP000054166">
    <property type="component" value="Unassembled WGS sequence"/>
</dbReference>
<sequence length="109" mass="12516">MLDFENTKWNNSKTTLEFIHLNLSLHGSSTDATDNVTKCRQAASDVRRRGAGEQRVRERSGGDREDVDGEHECVVYVHPVIQVNAIRFLYTFRNQLTKDQLLFILPLLV</sequence>
<evidence type="ECO:0000313" key="3">
    <source>
        <dbReference type="EMBL" id="KIM90176.1"/>
    </source>
</evidence>
<feature type="domain" description="Exportin-2 central" evidence="2">
    <location>
        <begin position="76"/>
        <end position="108"/>
    </location>
</feature>